<evidence type="ECO:0000313" key="3">
    <source>
        <dbReference type="EMBL" id="KAL3230456.1"/>
    </source>
</evidence>
<feature type="compositionally biased region" description="Basic and acidic residues" evidence="2">
    <location>
        <begin position="199"/>
        <end position="209"/>
    </location>
</feature>
<evidence type="ECO:0000256" key="1">
    <source>
        <dbReference type="ARBA" id="ARBA00005536"/>
    </source>
</evidence>
<dbReference type="InterPro" id="IPR005061">
    <property type="entry name" value="Ist1"/>
</dbReference>
<dbReference type="PANTHER" id="PTHR12161:SF5">
    <property type="entry name" value="IST1 HOMOLOG"/>
    <property type="match status" value="1"/>
</dbReference>
<organism evidence="3 4">
    <name type="scientific">Nakaseomyces bracarensis</name>
    <dbReference type="NCBI Taxonomy" id="273131"/>
    <lineage>
        <taxon>Eukaryota</taxon>
        <taxon>Fungi</taxon>
        <taxon>Dikarya</taxon>
        <taxon>Ascomycota</taxon>
        <taxon>Saccharomycotina</taxon>
        <taxon>Saccharomycetes</taxon>
        <taxon>Saccharomycetales</taxon>
        <taxon>Saccharomycetaceae</taxon>
        <taxon>Nakaseomyces</taxon>
    </lineage>
</organism>
<name>A0ABR4NQB2_9SACH</name>
<evidence type="ECO:0000313" key="4">
    <source>
        <dbReference type="Proteomes" id="UP001623330"/>
    </source>
</evidence>
<reference evidence="3 4" key="1">
    <citation type="submission" date="2024-05" db="EMBL/GenBank/DDBJ databases">
        <title>Long read based assembly of the Candida bracarensis genome reveals expanded adhesin content.</title>
        <authorList>
            <person name="Marcet-Houben M."/>
            <person name="Ksiezopolska E."/>
            <person name="Gabaldon T."/>
        </authorList>
    </citation>
    <scope>NUCLEOTIDE SEQUENCE [LARGE SCALE GENOMIC DNA]</scope>
    <source>
        <strain evidence="3 4">CBM6</strain>
    </source>
</reference>
<dbReference type="InterPro" id="IPR042277">
    <property type="entry name" value="IST1-like"/>
</dbReference>
<protein>
    <submittedName>
        <fullName evidence="3">Vacuolar protein sorting-associated protein IST1</fullName>
    </submittedName>
</protein>
<dbReference type="EMBL" id="JBEVYD010000009">
    <property type="protein sequence ID" value="KAL3230456.1"/>
    <property type="molecule type" value="Genomic_DNA"/>
</dbReference>
<keyword evidence="4" id="KW-1185">Reference proteome</keyword>
<comment type="similarity">
    <text evidence="1">Belongs to the IST1 family.</text>
</comment>
<dbReference type="PANTHER" id="PTHR12161">
    <property type="entry name" value="IST1 FAMILY MEMBER"/>
    <property type="match status" value="1"/>
</dbReference>
<proteinExistence type="inferred from homology"/>
<comment type="caution">
    <text evidence="3">The sequence shown here is derived from an EMBL/GenBank/DDBJ whole genome shotgun (WGS) entry which is preliminary data.</text>
</comment>
<evidence type="ECO:0000256" key="2">
    <source>
        <dbReference type="SAM" id="MobiDB-lite"/>
    </source>
</evidence>
<sequence>MCIQRLRYAQEKQQALAKQGRREVAQLLGNSKEQKARYRAESLIHDDMHIELLEVLELYCELLHARVSILATIEDEATLIEKHSDDGINEAVRALIYSTLHANEVKELTQMRDLLIMRFGPEMAKLIIDEKLGVPDKVLKKCSPNLPSSELVDLYLKEIARTYDVPFSLLTDEEEESSSDGGNVLDEDGDDVMNDSVDNDGKAKKDDGKPILAVNNEDEFTADSKHPIKIRRPRKESDTLDSDLKIPKDVKGNIEVKHKKKGKKEDDELDALKKRFEALRR</sequence>
<dbReference type="Proteomes" id="UP001623330">
    <property type="component" value="Unassembled WGS sequence"/>
</dbReference>
<feature type="compositionally biased region" description="Basic and acidic residues" evidence="2">
    <location>
        <begin position="235"/>
        <end position="245"/>
    </location>
</feature>
<feature type="region of interest" description="Disordered" evidence="2">
    <location>
        <begin position="170"/>
        <end position="245"/>
    </location>
</feature>
<dbReference type="Gene3D" id="1.20.1260.60">
    <property type="entry name" value="Vacuolar protein sorting-associated protein Ist1"/>
    <property type="match status" value="1"/>
</dbReference>
<accession>A0ABR4NQB2</accession>
<gene>
    <name evidence="3" type="ORF">RNJ44_00905</name>
</gene>
<dbReference type="Pfam" id="PF03398">
    <property type="entry name" value="Ist1"/>
    <property type="match status" value="1"/>
</dbReference>